<comment type="caution">
    <text evidence="2">The sequence shown here is derived from an EMBL/GenBank/DDBJ whole genome shotgun (WGS) entry which is preliminary data.</text>
</comment>
<dbReference type="Proteomes" id="UP000053024">
    <property type="component" value="Unassembled WGS sequence"/>
</dbReference>
<feature type="compositionally biased region" description="Basic and acidic residues" evidence="1">
    <location>
        <begin position="69"/>
        <end position="80"/>
    </location>
</feature>
<organism evidence="2 3">
    <name type="scientific">Streptomyces bungoensis</name>
    <dbReference type="NCBI Taxonomy" id="285568"/>
    <lineage>
        <taxon>Bacteria</taxon>
        <taxon>Bacillati</taxon>
        <taxon>Actinomycetota</taxon>
        <taxon>Actinomycetes</taxon>
        <taxon>Kitasatosporales</taxon>
        <taxon>Streptomycetaceae</taxon>
        <taxon>Streptomyces</taxon>
    </lineage>
</organism>
<reference evidence="2 3" key="1">
    <citation type="submission" date="2015-10" db="EMBL/GenBank/DDBJ databases">
        <title>Draft genome sequence of Streptomyces bungoensis DSM 41781, type strain for the species Streptomyces bungoensis.</title>
        <authorList>
            <person name="Ruckert C."/>
            <person name="Winkler A."/>
            <person name="Kalinowski J."/>
            <person name="Kampfer P."/>
            <person name="Glaeser S."/>
        </authorList>
    </citation>
    <scope>NUCLEOTIDE SEQUENCE [LARGE SCALE GENOMIC DNA]</scope>
    <source>
        <strain evidence="2 3">DSM 41781</strain>
    </source>
</reference>
<gene>
    <name evidence="2" type="ORF">AQJ66_11980</name>
</gene>
<evidence type="ECO:0000313" key="3">
    <source>
        <dbReference type="Proteomes" id="UP000053024"/>
    </source>
</evidence>
<protein>
    <submittedName>
        <fullName evidence="2">Uncharacterized protein</fullName>
    </submittedName>
</protein>
<sequence length="96" mass="9862">MRFGPGLRCEAALAEQERRTGMASPARTTGAAAGRPAAEAPSGGPSWSARRAGTASSPADRPVPAGRQADGRTGSEDKRTAYAGTHWTGSRPVSLR</sequence>
<accession>A0A101T503</accession>
<feature type="compositionally biased region" description="Low complexity" evidence="1">
    <location>
        <begin position="23"/>
        <end position="49"/>
    </location>
</feature>
<proteinExistence type="predicted"/>
<dbReference type="AlphaFoldDB" id="A0A101T503"/>
<dbReference type="EMBL" id="LMWX01000017">
    <property type="protein sequence ID" value="KUN85955.1"/>
    <property type="molecule type" value="Genomic_DNA"/>
</dbReference>
<feature type="region of interest" description="Disordered" evidence="1">
    <location>
        <begin position="15"/>
        <end position="96"/>
    </location>
</feature>
<evidence type="ECO:0000256" key="1">
    <source>
        <dbReference type="SAM" id="MobiDB-lite"/>
    </source>
</evidence>
<name>A0A101T503_9ACTN</name>
<keyword evidence="3" id="KW-1185">Reference proteome</keyword>
<dbReference type="Gene3D" id="3.90.820.10">
    <property type="entry name" value="Structural Genomics, Unknown Function 30-nov-00 1gh9 Mol_id"/>
    <property type="match status" value="1"/>
</dbReference>
<evidence type="ECO:0000313" key="2">
    <source>
        <dbReference type="EMBL" id="KUN85955.1"/>
    </source>
</evidence>